<dbReference type="Gene3D" id="1.10.10.2210">
    <property type="match status" value="1"/>
</dbReference>
<organism evidence="16 17">
    <name type="scientific">Chrysodeixis includens</name>
    <name type="common">Soybean looper</name>
    <name type="synonym">Pseudoplusia includens</name>
    <dbReference type="NCBI Taxonomy" id="689277"/>
    <lineage>
        <taxon>Eukaryota</taxon>
        <taxon>Metazoa</taxon>
        <taxon>Ecdysozoa</taxon>
        <taxon>Arthropoda</taxon>
        <taxon>Hexapoda</taxon>
        <taxon>Insecta</taxon>
        <taxon>Pterygota</taxon>
        <taxon>Neoptera</taxon>
        <taxon>Endopterygota</taxon>
        <taxon>Lepidoptera</taxon>
        <taxon>Glossata</taxon>
        <taxon>Ditrysia</taxon>
        <taxon>Noctuoidea</taxon>
        <taxon>Noctuidae</taxon>
        <taxon>Plusiinae</taxon>
        <taxon>Chrysodeixis</taxon>
    </lineage>
</organism>
<dbReference type="Gene3D" id="3.30.70.2630">
    <property type="match status" value="1"/>
</dbReference>
<dbReference type="GO" id="GO:0003720">
    <property type="term" value="F:telomerase activity"/>
    <property type="evidence" value="ECO:0007669"/>
    <property type="project" value="InterPro"/>
</dbReference>
<comment type="catalytic activity">
    <reaction evidence="13 14">
        <text>DNA(n) + a 2'-deoxyribonucleoside 5'-triphosphate = DNA(n+1) + diphosphate</text>
        <dbReference type="Rhea" id="RHEA:22508"/>
        <dbReference type="Rhea" id="RHEA-COMP:17339"/>
        <dbReference type="Rhea" id="RHEA-COMP:17340"/>
        <dbReference type="ChEBI" id="CHEBI:33019"/>
        <dbReference type="ChEBI" id="CHEBI:61560"/>
        <dbReference type="ChEBI" id="CHEBI:173112"/>
        <dbReference type="EC" id="2.7.7.49"/>
    </reaction>
</comment>
<dbReference type="InterPro" id="IPR043502">
    <property type="entry name" value="DNA/RNA_pol_sf"/>
</dbReference>
<keyword evidence="8 14" id="KW-0460">Magnesium</keyword>
<dbReference type="Pfam" id="PF12009">
    <property type="entry name" value="Telomerase_RBD"/>
    <property type="match status" value="1"/>
</dbReference>
<protein>
    <recommendedName>
        <fullName evidence="3 14">Telomerase reverse transcriptase</fullName>
        <ecNumber evidence="2 14">2.7.7.49</ecNumber>
    </recommendedName>
    <alternativeName>
        <fullName evidence="12 14">Telomerase catalytic subunit</fullName>
    </alternativeName>
</protein>
<dbReference type="GO" id="GO:0000333">
    <property type="term" value="C:telomerase catalytic core complex"/>
    <property type="evidence" value="ECO:0007669"/>
    <property type="project" value="TreeGrafter"/>
</dbReference>
<keyword evidence="6 14" id="KW-0548">Nucleotidyltransferase</keyword>
<evidence type="ECO:0000256" key="9">
    <source>
        <dbReference type="ARBA" id="ARBA00022895"/>
    </source>
</evidence>
<evidence type="ECO:0000256" key="10">
    <source>
        <dbReference type="ARBA" id="ARBA00022918"/>
    </source>
</evidence>
<evidence type="ECO:0000256" key="14">
    <source>
        <dbReference type="RuleBase" id="RU365061"/>
    </source>
</evidence>
<feature type="domain" description="Reverse transcriptase" evidence="15">
    <location>
        <begin position="242"/>
        <end position="491"/>
    </location>
</feature>
<reference evidence="16" key="1">
    <citation type="submission" date="2021-12" db="EMBL/GenBank/DDBJ databases">
        <authorList>
            <person name="King R."/>
        </authorList>
    </citation>
    <scope>NUCLEOTIDE SEQUENCE</scope>
</reference>
<dbReference type="InterPro" id="IPR000477">
    <property type="entry name" value="RT_dom"/>
</dbReference>
<dbReference type="Proteomes" id="UP001154114">
    <property type="component" value="Chromosome 24"/>
</dbReference>
<keyword evidence="11 14" id="KW-0539">Nucleus</keyword>
<dbReference type="GO" id="GO:0046872">
    <property type="term" value="F:metal ion binding"/>
    <property type="evidence" value="ECO:0007669"/>
    <property type="project" value="UniProtKB-KW"/>
</dbReference>
<keyword evidence="17" id="KW-1185">Reference proteome</keyword>
<evidence type="ECO:0000256" key="8">
    <source>
        <dbReference type="ARBA" id="ARBA00022842"/>
    </source>
</evidence>
<comment type="subcellular location">
    <subcellularLocation>
        <location evidence="14">Nucleus</location>
    </subcellularLocation>
    <subcellularLocation>
        <location evidence="14">Chromosome</location>
        <location evidence="14">Telomere</location>
    </subcellularLocation>
</comment>
<evidence type="ECO:0000256" key="11">
    <source>
        <dbReference type="ARBA" id="ARBA00023242"/>
    </source>
</evidence>
<evidence type="ECO:0000313" key="16">
    <source>
        <dbReference type="EMBL" id="CAD0205520.1"/>
    </source>
</evidence>
<dbReference type="PANTHER" id="PTHR12066:SF0">
    <property type="entry name" value="TELOMERASE REVERSE TRANSCRIPTASE"/>
    <property type="match status" value="1"/>
</dbReference>
<evidence type="ECO:0000256" key="3">
    <source>
        <dbReference type="ARBA" id="ARBA00016182"/>
    </source>
</evidence>
<keyword evidence="5 14" id="KW-0808">Transferase</keyword>
<dbReference type="PANTHER" id="PTHR12066">
    <property type="entry name" value="TELOMERASE REVERSE TRANSCRIPTASE"/>
    <property type="match status" value="1"/>
</dbReference>
<evidence type="ECO:0000313" key="17">
    <source>
        <dbReference type="Proteomes" id="UP001154114"/>
    </source>
</evidence>
<dbReference type="EC" id="2.7.7.49" evidence="2 14"/>
<dbReference type="GO" id="GO:0007004">
    <property type="term" value="P:telomere maintenance via telomerase"/>
    <property type="evidence" value="ECO:0007669"/>
    <property type="project" value="TreeGrafter"/>
</dbReference>
<dbReference type="Gene3D" id="1.10.132.70">
    <property type="match status" value="1"/>
</dbReference>
<dbReference type="CDD" id="cd01648">
    <property type="entry name" value="TERT"/>
    <property type="match status" value="1"/>
</dbReference>
<keyword evidence="7 14" id="KW-0479">Metal-binding</keyword>
<evidence type="ECO:0000256" key="4">
    <source>
        <dbReference type="ARBA" id="ARBA00022454"/>
    </source>
</evidence>
<dbReference type="GO" id="GO:0000781">
    <property type="term" value="C:chromosome, telomeric region"/>
    <property type="evidence" value="ECO:0007669"/>
    <property type="project" value="UniProtKB-SubCell"/>
</dbReference>
<keyword evidence="9 14" id="KW-0779">Telomere</keyword>
<dbReference type="GO" id="GO:0070034">
    <property type="term" value="F:telomerase RNA binding"/>
    <property type="evidence" value="ECO:0007669"/>
    <property type="project" value="TreeGrafter"/>
</dbReference>
<dbReference type="AlphaFoldDB" id="A0A9N8KY59"/>
<sequence>MDNPICLSYYFVNKQNLRSFGNIIKWKTLKEESDIPFYKLILGVESLVSDLTPQLKAILSTLKENLRNKSKHDFRDYFSMDEALFLQPADKESVYNNCWKVLCEIIPKNFYGNNQNSKIFKKIIKIAVYSMKRQHFYLEKIFIKWDFSVSPWSTIIPEVSSKKIMYSILKWVIKYLLSSMIGINYYVTTCKLDANENKLYYFWKHQWQSFYDRKISKMVSTNIINKCIPYSLGKKSKKNHSLADRKKLKVIGKDIPKLYLTLKPNCDCRPIVCYKSDIKNALEKYKIKERKKFLRMLNGKPMVKIEIQYNNMYAKWLKANKPKLYFIKTDLSNAFGSINREKLLKILSESHMNFQRTEKDIYMKKKMAQQFRDINTELRKPLLIRAGSTVYEWKEGLVQGYKYSPALSELYYSYMDKLYLHEHMKITENQVKLFIRVVDDYLYVTDLLEDALKFLDALSNYKNVNYEKTAVNFPHKNIKYSDEIFFLGYCYNTSNLQVSRASNIYSGQMCYKIAFSSGISNLYKFTDSRVGQSGIPINSHIFNLNYNNEEIIWKHIFTTFCLSANKFCTILAILCSEQEMVNLLQLYKKRVSVKLSNAIIDMLIRNKPKDSHFIYCINHFRYLSWKALYLCAKFTPKCSGLVPLINDYLAKSNCVFGKWREHARQIDANGECLRPAVRGICRRTDLRKIFQDFNELPKGFECYHHKKLMLIQ</sequence>
<dbReference type="SUPFAM" id="SSF56672">
    <property type="entry name" value="DNA/RNA polymerases"/>
    <property type="match status" value="1"/>
</dbReference>
<evidence type="ECO:0000256" key="5">
    <source>
        <dbReference type="ARBA" id="ARBA00022679"/>
    </source>
</evidence>
<evidence type="ECO:0000256" key="13">
    <source>
        <dbReference type="ARBA" id="ARBA00048173"/>
    </source>
</evidence>
<comment type="similarity">
    <text evidence="1 14">Belongs to the reverse transcriptase family. Telomerase subfamily.</text>
</comment>
<name>A0A9N8KY59_CHRIL</name>
<dbReference type="GO" id="GO:0042162">
    <property type="term" value="F:telomeric DNA binding"/>
    <property type="evidence" value="ECO:0007669"/>
    <property type="project" value="TreeGrafter"/>
</dbReference>
<comment type="function">
    <text evidence="14">Telomerase is a ribonucleoprotein enzyme essential for the replication of chromosome termini in most eukaryotes. It elongates telomeres. It is a reverse transcriptase that adds simple sequence repeats to chromosome ends by copying a template sequence within the RNA component of the enzyme.</text>
</comment>
<evidence type="ECO:0000259" key="15">
    <source>
        <dbReference type="PROSITE" id="PS50878"/>
    </source>
</evidence>
<accession>A0A9N8KY59</accession>
<dbReference type="PROSITE" id="PS50878">
    <property type="entry name" value="RT_POL"/>
    <property type="match status" value="1"/>
</dbReference>
<evidence type="ECO:0000256" key="12">
    <source>
        <dbReference type="ARBA" id="ARBA00032044"/>
    </source>
</evidence>
<dbReference type="Gene3D" id="3.10.10.20">
    <property type="match status" value="1"/>
</dbReference>
<dbReference type="InterPro" id="IPR021891">
    <property type="entry name" value="Telomerase_RBD"/>
</dbReference>
<evidence type="ECO:0000256" key="7">
    <source>
        <dbReference type="ARBA" id="ARBA00022723"/>
    </source>
</evidence>
<keyword evidence="10 14" id="KW-0695">RNA-directed DNA polymerase</keyword>
<dbReference type="Pfam" id="PF00078">
    <property type="entry name" value="RVT_1"/>
    <property type="match status" value="1"/>
</dbReference>
<keyword evidence="4 14" id="KW-0158">Chromosome</keyword>
<evidence type="ECO:0000256" key="2">
    <source>
        <dbReference type="ARBA" id="ARBA00012493"/>
    </source>
</evidence>
<dbReference type="InterPro" id="IPR003545">
    <property type="entry name" value="Telomerase_RT"/>
</dbReference>
<proteinExistence type="inferred from homology"/>
<evidence type="ECO:0000256" key="6">
    <source>
        <dbReference type="ARBA" id="ARBA00022695"/>
    </source>
</evidence>
<evidence type="ECO:0000256" key="1">
    <source>
        <dbReference type="ARBA" id="ARBA00008001"/>
    </source>
</evidence>
<dbReference type="EMBL" id="LR824027">
    <property type="protein sequence ID" value="CAD0205520.1"/>
    <property type="molecule type" value="Genomic_DNA"/>
</dbReference>
<gene>
    <name evidence="16" type="ORF">CINC_LOCUS7820</name>
</gene>
<dbReference type="OrthoDB" id="289721at2759"/>